<evidence type="ECO:0000256" key="6">
    <source>
        <dbReference type="PROSITE-ProRule" id="PRU10007"/>
    </source>
</evidence>
<gene>
    <name evidence="9" type="ORF">C5689_13970</name>
</gene>
<dbReference type="PROSITE" id="PS00070">
    <property type="entry name" value="ALDEHYDE_DEHYDR_CYS"/>
    <property type="match status" value="1"/>
</dbReference>
<dbReference type="AlphaFoldDB" id="A0A2U1SNX2"/>
<sequence>MNSSSEIRTDARFRDIFARQRAAFLNDGPPPLGRRRADLKKLRAAVIARRLAIETALNADFGHRSRHETAMMEIMTLVMGIDYLHRNLRRFMRPTRRHVALSFQLGSARIEYQPLGVIGVVSPWNYPFSLALMPLATAIAAGNRAMIKPSELTPTTSDLLETLLADIFPEEQVAVVTGDAAVGAAFSALPFDHLVFTGSTAVGRAVMKTASQNLVPVTLELGGKSPVIIGKGAALDHAAAGVAYGKLANAGQTCVAPDYALVSEADIDAFVAAYGAAVAAQYPDGPSSDDYTSIVNDRHYARLTGLIDDARAKGARIMEVGPRPNEARSRPHTMPPTVVVGATDDMAIMQEEIFGPILPVLPYRDIDEAVAYVNARPRPLALYYFGGDGEDRRKALTRTTSGNVTINGALMHYAQDDLPFGGVGPSGMGAYHGIEGFRSLSHAKGVFDQGRWNASTLLRAPFGRIADNILRLMLR</sequence>
<dbReference type="InterPro" id="IPR016163">
    <property type="entry name" value="Ald_DH_C"/>
</dbReference>
<feature type="domain" description="Aldehyde dehydrogenase" evidence="8">
    <location>
        <begin position="31"/>
        <end position="444"/>
    </location>
</feature>
<dbReference type="Gene3D" id="3.40.309.10">
    <property type="entry name" value="Aldehyde Dehydrogenase, Chain A, domain 2"/>
    <property type="match status" value="1"/>
</dbReference>
<organism evidence="9 10">
    <name type="scientific">Methylosinus sporium</name>
    <dbReference type="NCBI Taxonomy" id="428"/>
    <lineage>
        <taxon>Bacteria</taxon>
        <taxon>Pseudomonadati</taxon>
        <taxon>Pseudomonadota</taxon>
        <taxon>Alphaproteobacteria</taxon>
        <taxon>Hyphomicrobiales</taxon>
        <taxon>Methylocystaceae</taxon>
        <taxon>Methylosinus</taxon>
    </lineage>
</organism>
<keyword evidence="10" id="KW-1185">Reference proteome</keyword>
<feature type="active site" evidence="5">
    <location>
        <position position="254"/>
    </location>
</feature>
<evidence type="ECO:0000256" key="3">
    <source>
        <dbReference type="ARBA" id="ARBA00023027"/>
    </source>
</evidence>
<protein>
    <recommendedName>
        <fullName evidence="4">Aldehyde dehydrogenase</fullName>
    </recommendedName>
</protein>
<evidence type="ECO:0000256" key="7">
    <source>
        <dbReference type="RuleBase" id="RU003345"/>
    </source>
</evidence>
<evidence type="ECO:0000256" key="4">
    <source>
        <dbReference type="PIRNR" id="PIRNR036492"/>
    </source>
</evidence>
<evidence type="ECO:0000256" key="2">
    <source>
        <dbReference type="ARBA" id="ARBA00023002"/>
    </source>
</evidence>
<dbReference type="PROSITE" id="PS00687">
    <property type="entry name" value="ALDEHYDE_DEHYDR_GLU"/>
    <property type="match status" value="1"/>
</dbReference>
<dbReference type="Proteomes" id="UP000245137">
    <property type="component" value="Unassembled WGS sequence"/>
</dbReference>
<dbReference type="InterPro" id="IPR015590">
    <property type="entry name" value="Aldehyde_DH_dom"/>
</dbReference>
<dbReference type="SUPFAM" id="SSF53720">
    <property type="entry name" value="ALDH-like"/>
    <property type="match status" value="1"/>
</dbReference>
<dbReference type="Pfam" id="PF00171">
    <property type="entry name" value="Aldedh"/>
    <property type="match status" value="1"/>
</dbReference>
<dbReference type="InterPro" id="IPR016162">
    <property type="entry name" value="Ald_DH_N"/>
</dbReference>
<evidence type="ECO:0000259" key="8">
    <source>
        <dbReference type="Pfam" id="PF00171"/>
    </source>
</evidence>
<name>A0A2U1SNX2_METSR</name>
<reference evidence="9 10" key="1">
    <citation type="journal article" date="2018" name="Appl. Microbiol. Biotechnol.">
        <title>Co-cultivation of the strictly anaerobic methanogen Methanosarcina barkeri with aerobic methanotrophs in an oxygen-limited membrane bioreactor.</title>
        <authorList>
            <person name="In 't Zandt M.H."/>
            <person name="van den Bosch T.J.M."/>
            <person name="Rijkers R."/>
            <person name="van Kessel M.A.H.J."/>
            <person name="Jetten M.S.M."/>
            <person name="Welte C.U."/>
        </authorList>
    </citation>
    <scope>NUCLEOTIDE SEQUENCE [LARGE SCALE GENOMIC DNA]</scope>
    <source>
        <strain evidence="9 10">DSM 17706</strain>
    </source>
</reference>
<dbReference type="PANTHER" id="PTHR43570:SF20">
    <property type="entry name" value="ALDEHYDE DEHYDROGENASE ALDX-RELATED"/>
    <property type="match status" value="1"/>
</dbReference>
<evidence type="ECO:0000256" key="1">
    <source>
        <dbReference type="ARBA" id="ARBA00009986"/>
    </source>
</evidence>
<proteinExistence type="inferred from homology"/>
<dbReference type="InterPro" id="IPR029510">
    <property type="entry name" value="Ald_DH_CS_GLU"/>
</dbReference>
<dbReference type="GO" id="GO:0004029">
    <property type="term" value="F:aldehyde dehydrogenase (NAD+) activity"/>
    <property type="evidence" value="ECO:0007669"/>
    <property type="project" value="TreeGrafter"/>
</dbReference>
<dbReference type="OrthoDB" id="9812625at2"/>
<dbReference type="CDD" id="cd07133">
    <property type="entry name" value="ALDH_CALDH_CalB"/>
    <property type="match status" value="1"/>
</dbReference>
<dbReference type="GO" id="GO:0006081">
    <property type="term" value="P:aldehyde metabolic process"/>
    <property type="evidence" value="ECO:0007669"/>
    <property type="project" value="InterPro"/>
</dbReference>
<feature type="active site" evidence="5 6">
    <location>
        <position position="220"/>
    </location>
</feature>
<dbReference type="RefSeq" id="WP_108917875.1">
    <property type="nucleotide sequence ID" value="NZ_BGJY01000001.1"/>
</dbReference>
<dbReference type="PIRSF" id="PIRSF036492">
    <property type="entry name" value="ALDH"/>
    <property type="match status" value="1"/>
</dbReference>
<dbReference type="InterPro" id="IPR012394">
    <property type="entry name" value="Aldehyde_DH_NAD(P)"/>
</dbReference>
<comment type="caution">
    <text evidence="9">The sequence shown here is derived from an EMBL/GenBank/DDBJ whole genome shotgun (WGS) entry which is preliminary data.</text>
</comment>
<dbReference type="InterPro" id="IPR016160">
    <property type="entry name" value="Ald_DH_CS_CYS"/>
</dbReference>
<dbReference type="InterPro" id="IPR016161">
    <property type="entry name" value="Ald_DH/histidinol_DH"/>
</dbReference>
<evidence type="ECO:0000256" key="5">
    <source>
        <dbReference type="PIRSR" id="PIRSR036492-1"/>
    </source>
</evidence>
<dbReference type="GO" id="GO:0005737">
    <property type="term" value="C:cytoplasm"/>
    <property type="evidence" value="ECO:0007669"/>
    <property type="project" value="TreeGrafter"/>
</dbReference>
<comment type="similarity">
    <text evidence="1 4 7">Belongs to the aldehyde dehydrogenase family.</text>
</comment>
<evidence type="ECO:0000313" key="9">
    <source>
        <dbReference type="EMBL" id="PWB93300.1"/>
    </source>
</evidence>
<accession>A0A2U1SNX2</accession>
<keyword evidence="2 4" id="KW-0560">Oxidoreductase</keyword>
<dbReference type="Gene3D" id="3.40.605.10">
    <property type="entry name" value="Aldehyde Dehydrogenase, Chain A, domain 1"/>
    <property type="match status" value="1"/>
</dbReference>
<dbReference type="EMBL" id="PUIV01000024">
    <property type="protein sequence ID" value="PWB93300.1"/>
    <property type="molecule type" value="Genomic_DNA"/>
</dbReference>
<evidence type="ECO:0000313" key="10">
    <source>
        <dbReference type="Proteomes" id="UP000245137"/>
    </source>
</evidence>
<keyword evidence="3" id="KW-0520">NAD</keyword>
<dbReference type="PANTHER" id="PTHR43570">
    <property type="entry name" value="ALDEHYDE DEHYDROGENASE"/>
    <property type="match status" value="1"/>
</dbReference>